<dbReference type="InterPro" id="IPR008972">
    <property type="entry name" value="Cupredoxin"/>
</dbReference>
<evidence type="ECO:0008006" key="5">
    <source>
        <dbReference type="Google" id="ProtNLM"/>
    </source>
</evidence>
<dbReference type="STRING" id="321146.A0A139HTW6"/>
<keyword evidence="2" id="KW-0472">Membrane</keyword>
<evidence type="ECO:0000313" key="3">
    <source>
        <dbReference type="EMBL" id="KXT05920.1"/>
    </source>
</evidence>
<feature type="region of interest" description="Disordered" evidence="1">
    <location>
        <begin position="289"/>
        <end position="406"/>
    </location>
</feature>
<proteinExistence type="predicted"/>
<dbReference type="PANTHER" id="PTHR34883:SF8">
    <property type="entry name" value="EXTRACELLULAR SERINE-RICH PROTEIN (AFU_ORTHOLOGUE AFUA_6G00670)"/>
    <property type="match status" value="1"/>
</dbReference>
<accession>A0A139HTW6</accession>
<feature type="transmembrane region" description="Helical" evidence="2">
    <location>
        <begin position="245"/>
        <end position="267"/>
    </location>
</feature>
<gene>
    <name evidence="3" type="ORF">AC578_379</name>
</gene>
<organism evidence="3 4">
    <name type="scientific">Pseudocercospora eumusae</name>
    <dbReference type="NCBI Taxonomy" id="321146"/>
    <lineage>
        <taxon>Eukaryota</taxon>
        <taxon>Fungi</taxon>
        <taxon>Dikarya</taxon>
        <taxon>Ascomycota</taxon>
        <taxon>Pezizomycotina</taxon>
        <taxon>Dothideomycetes</taxon>
        <taxon>Dothideomycetidae</taxon>
        <taxon>Mycosphaerellales</taxon>
        <taxon>Mycosphaerellaceae</taxon>
        <taxon>Pseudocercospora</taxon>
    </lineage>
</organism>
<comment type="caution">
    <text evidence="3">The sequence shown here is derived from an EMBL/GenBank/DDBJ whole genome shotgun (WGS) entry which is preliminary data.</text>
</comment>
<dbReference type="CDD" id="cd00920">
    <property type="entry name" value="Cupredoxin"/>
    <property type="match status" value="1"/>
</dbReference>
<reference evidence="3 4" key="1">
    <citation type="submission" date="2015-07" db="EMBL/GenBank/DDBJ databases">
        <title>Comparative genomics of the Sigatoka disease complex on banana suggests a link between parallel evolutionary changes in Pseudocercospora fijiensis and Pseudocercospora eumusae and increased virulence on the banana host.</title>
        <authorList>
            <person name="Chang T.-C."/>
            <person name="Salvucci A."/>
            <person name="Crous P.W."/>
            <person name="Stergiopoulos I."/>
        </authorList>
    </citation>
    <scope>NUCLEOTIDE SEQUENCE [LARGE SCALE GENOMIC DNA]</scope>
    <source>
        <strain evidence="3 4">CBS 114824</strain>
    </source>
</reference>
<keyword evidence="4" id="KW-1185">Reference proteome</keyword>
<evidence type="ECO:0000256" key="2">
    <source>
        <dbReference type="SAM" id="Phobius"/>
    </source>
</evidence>
<dbReference type="SUPFAM" id="SSF49503">
    <property type="entry name" value="Cupredoxins"/>
    <property type="match status" value="1"/>
</dbReference>
<dbReference type="Gene3D" id="2.60.40.420">
    <property type="entry name" value="Cupredoxins - blue copper proteins"/>
    <property type="match status" value="1"/>
</dbReference>
<keyword evidence="2" id="KW-1133">Transmembrane helix</keyword>
<feature type="compositionally biased region" description="Polar residues" evidence="1">
    <location>
        <begin position="343"/>
        <end position="373"/>
    </location>
</feature>
<protein>
    <recommendedName>
        <fullName evidence="5">Phytocyanin domain-containing protein</fullName>
    </recommendedName>
</protein>
<dbReference type="InterPro" id="IPR052953">
    <property type="entry name" value="Ser-rich/MCO-related"/>
</dbReference>
<evidence type="ECO:0000256" key="1">
    <source>
        <dbReference type="SAM" id="MobiDB-lite"/>
    </source>
</evidence>
<dbReference type="PANTHER" id="PTHR34883">
    <property type="entry name" value="SERINE-RICH PROTEIN, PUTATIVE-RELATED-RELATED"/>
    <property type="match status" value="1"/>
</dbReference>
<dbReference type="EMBL" id="LFZN01000009">
    <property type="protein sequence ID" value="KXT05920.1"/>
    <property type="molecule type" value="Genomic_DNA"/>
</dbReference>
<evidence type="ECO:0000313" key="4">
    <source>
        <dbReference type="Proteomes" id="UP000070133"/>
    </source>
</evidence>
<dbReference type="AlphaFoldDB" id="A0A139HTW6"/>
<dbReference type="OrthoDB" id="2331100at2759"/>
<name>A0A139HTW6_9PEZI</name>
<sequence>MGKSGSPLSICLAPSTVSSIQHCYLASLSKDCARSTATMACKALFSLLFALSLASNVSAQWDNPDGESGAENSTTPTSIEGEITIHTVNVGSDAFYPNSIVANPADKVMFIFHDGNHSVIQSLYGWPCQPQAAVTGEEGFHSGFFPITDSDAAPPTWNLTVTNNTDPIFFYCGAPGSCYGKGMLGAINANSETNVTAQIELAKASRYGLQFGDTMAPAASASMTALAAEVLADNDEHSHSLSTGAIVGIAVGGAAGIALLGALLFFLRRNRKLKKQLRASQAVPAAWMPPDMQQHHGHVSYIPPEDPRTMNKHTSPAPPYQAYNSPQEQGKVPEASPYVRSVSEFSNHTPGWSSMSPAPPQQQNSRFSNTSELGGSEPAARHELAAAPRSPNIGLGIHEHARRQMI</sequence>
<dbReference type="Proteomes" id="UP000070133">
    <property type="component" value="Unassembled WGS sequence"/>
</dbReference>
<keyword evidence="2" id="KW-0812">Transmembrane</keyword>